<feature type="transmembrane region" description="Helical" evidence="1">
    <location>
        <begin position="267"/>
        <end position="290"/>
    </location>
</feature>
<comment type="caution">
    <text evidence="2">The sequence shown here is derived from an EMBL/GenBank/DDBJ whole genome shotgun (WGS) entry which is preliminary data.</text>
</comment>
<feature type="transmembrane region" description="Helical" evidence="1">
    <location>
        <begin position="620"/>
        <end position="641"/>
    </location>
</feature>
<organism evidence="2 3">
    <name type="scientific">Mediterraneibacter gnavus</name>
    <name type="common">Ruminococcus gnavus</name>
    <dbReference type="NCBI Taxonomy" id="33038"/>
    <lineage>
        <taxon>Bacteria</taxon>
        <taxon>Bacillati</taxon>
        <taxon>Bacillota</taxon>
        <taxon>Clostridia</taxon>
        <taxon>Lachnospirales</taxon>
        <taxon>Lachnospiraceae</taxon>
        <taxon>Mediterraneibacter</taxon>
    </lineage>
</organism>
<feature type="transmembrane region" description="Helical" evidence="1">
    <location>
        <begin position="185"/>
        <end position="205"/>
    </location>
</feature>
<feature type="transmembrane region" description="Helical" evidence="1">
    <location>
        <begin position="647"/>
        <end position="665"/>
    </location>
</feature>
<accession>A0AAW6DBX7</accession>
<keyword evidence="1" id="KW-1133">Transmembrane helix</keyword>
<keyword evidence="1" id="KW-0812">Transmembrane</keyword>
<dbReference type="Proteomes" id="UP001212160">
    <property type="component" value="Unassembled WGS sequence"/>
</dbReference>
<reference evidence="2" key="1">
    <citation type="submission" date="2023-01" db="EMBL/GenBank/DDBJ databases">
        <title>Human gut microbiome strain richness.</title>
        <authorList>
            <person name="Chen-Liaw A."/>
        </authorList>
    </citation>
    <scope>NUCLEOTIDE SEQUENCE</scope>
    <source>
        <strain evidence="2">RTP21484st1_H11_RTP21484_190118</strain>
    </source>
</reference>
<feature type="transmembrane region" description="Helical" evidence="1">
    <location>
        <begin position="311"/>
        <end position="329"/>
    </location>
</feature>
<sequence length="681" mass="77887">MKKIMLMSFSILCIVLAVLSYINFSYDGLDVIEKNKQKIVIDKEKSVSNENFLKDIESVLNDIEQDIMYRYVDTSGDKPHYKYYKTNHTEDFIGIASTSDDFRVNETESISTCEQKKYKTSELLVSSVFQDISFYNWHKAETYDLSSCTYYIEKEGCDQLLKKINDLGYKVELNSDIHISGKMPVILFAFIPAFLFVISMVFYSLSNAKSTVIKKMDGYAIKNIVFDEITRCGKGFCAIFLILNIFSLVIGGTIFRKAVWQYMKFSVRYYCILSIVFILGISISILIICMQNKVEYVKGKVPKKGIYYLSMLSKCIFVAFVTFFLSIAIRNIQVCYSTYSASRFLSEKVEECVTIPINENNSSSLGLENNYLQFYKETVDKFNGILIDVSNYEYDITSGKTLCEEFDQDSIVVNNNYLEFNPIYDDKGEIITLDMIDKSKVNILLPISKKGKQIEYEKYVEQAYGTESNTVFYDDKSSNIYSYNSRVGAGTYGEIKSPVILVVQETHLHGLFVMSYCSKGSYFLQIPGENPYESLKVILEKVDIEKVTPQTPYISSNFDNVLEQQFKMLLLYGSQTLILTIGLICIIIYSSRLYFENYRHKVATCICEGYSLTKCVQSHIVFIFAVYALGAIGIYIMGKIMNVSINLWLIVVALVVDLICTLGICRKYATKNIHEVMKGAE</sequence>
<keyword evidence="1" id="KW-0472">Membrane</keyword>
<dbReference type="InterPro" id="IPR006541">
    <property type="entry name" value="Bacteriocin_ass"/>
</dbReference>
<proteinExistence type="predicted"/>
<feature type="transmembrane region" description="Helical" evidence="1">
    <location>
        <begin position="236"/>
        <end position="255"/>
    </location>
</feature>
<feature type="transmembrane region" description="Helical" evidence="1">
    <location>
        <begin position="569"/>
        <end position="589"/>
    </location>
</feature>
<evidence type="ECO:0000313" key="3">
    <source>
        <dbReference type="Proteomes" id="UP001212160"/>
    </source>
</evidence>
<dbReference type="AlphaFoldDB" id="A0AAW6DBX7"/>
<evidence type="ECO:0000256" key="1">
    <source>
        <dbReference type="SAM" id="Phobius"/>
    </source>
</evidence>
<evidence type="ECO:0000313" key="2">
    <source>
        <dbReference type="EMBL" id="MDB8686444.1"/>
    </source>
</evidence>
<dbReference type="EMBL" id="JAQMLA010000015">
    <property type="protein sequence ID" value="MDB8686444.1"/>
    <property type="molecule type" value="Genomic_DNA"/>
</dbReference>
<dbReference type="RefSeq" id="WP_272107810.1">
    <property type="nucleotide sequence ID" value="NZ_JAQMLA010000015.1"/>
</dbReference>
<name>A0AAW6DBX7_MEDGN</name>
<gene>
    <name evidence="2" type="ORF">PNW85_07130</name>
</gene>
<dbReference type="Pfam" id="PF07242">
    <property type="entry name" value="DUF1430"/>
    <property type="match status" value="1"/>
</dbReference>
<protein>
    <submittedName>
        <fullName evidence="2">DUF1430 domain-containing protein</fullName>
    </submittedName>
</protein>